<keyword evidence="1" id="KW-0812">Transmembrane</keyword>
<feature type="transmembrane region" description="Helical" evidence="1">
    <location>
        <begin position="195"/>
        <end position="216"/>
    </location>
</feature>
<accession>A0A368YLG8</accession>
<dbReference type="PANTHER" id="PTHR23028">
    <property type="entry name" value="ACETYLTRANSFERASE"/>
    <property type="match status" value="1"/>
</dbReference>
<comment type="caution">
    <text evidence="3">The sequence shown here is derived from an EMBL/GenBank/DDBJ whole genome shotgun (WGS) entry which is preliminary data.</text>
</comment>
<evidence type="ECO:0000259" key="2">
    <source>
        <dbReference type="Pfam" id="PF01757"/>
    </source>
</evidence>
<feature type="transmembrane region" description="Helical" evidence="1">
    <location>
        <begin position="252"/>
        <end position="271"/>
    </location>
</feature>
<feature type="transmembrane region" description="Helical" evidence="1">
    <location>
        <begin position="12"/>
        <end position="31"/>
    </location>
</feature>
<evidence type="ECO:0000313" key="3">
    <source>
        <dbReference type="EMBL" id="RCW80156.1"/>
    </source>
</evidence>
<feature type="transmembrane region" description="Helical" evidence="1">
    <location>
        <begin position="112"/>
        <end position="132"/>
    </location>
</feature>
<dbReference type="EMBL" id="QPJM01000015">
    <property type="protein sequence ID" value="RCW80156.1"/>
    <property type="molecule type" value="Genomic_DNA"/>
</dbReference>
<feature type="transmembrane region" description="Helical" evidence="1">
    <location>
        <begin position="306"/>
        <end position="328"/>
    </location>
</feature>
<dbReference type="Pfam" id="PF01757">
    <property type="entry name" value="Acyl_transf_3"/>
    <property type="match status" value="1"/>
</dbReference>
<protein>
    <submittedName>
        <fullName evidence="3">Peptidoglycan/LPS O-acetylase OafA/YrhL</fullName>
    </submittedName>
</protein>
<evidence type="ECO:0000313" key="4">
    <source>
        <dbReference type="Proteomes" id="UP000253324"/>
    </source>
</evidence>
<name>A0A368YLG8_9HYPH</name>
<dbReference type="PANTHER" id="PTHR23028:SF53">
    <property type="entry name" value="ACYL_TRANSF_3 DOMAIN-CONTAINING PROTEIN"/>
    <property type="match status" value="1"/>
</dbReference>
<gene>
    <name evidence="3" type="ORF">C7476_115121</name>
</gene>
<dbReference type="GO" id="GO:0000271">
    <property type="term" value="P:polysaccharide biosynthetic process"/>
    <property type="evidence" value="ECO:0007669"/>
    <property type="project" value="TreeGrafter"/>
</dbReference>
<feature type="transmembrane region" description="Helical" evidence="1">
    <location>
        <begin position="144"/>
        <end position="164"/>
    </location>
</feature>
<keyword evidence="1" id="KW-0472">Membrane</keyword>
<feature type="transmembrane region" description="Helical" evidence="1">
    <location>
        <begin position="80"/>
        <end position="100"/>
    </location>
</feature>
<feature type="transmembrane region" description="Helical" evidence="1">
    <location>
        <begin position="171"/>
        <end position="189"/>
    </location>
</feature>
<keyword evidence="4" id="KW-1185">Reference proteome</keyword>
<dbReference type="InterPro" id="IPR050879">
    <property type="entry name" value="Acyltransferase_3"/>
</dbReference>
<dbReference type="OrthoDB" id="9767863at2"/>
<dbReference type="InterPro" id="IPR002656">
    <property type="entry name" value="Acyl_transf_3_dom"/>
</dbReference>
<feature type="transmembrane region" description="Helical" evidence="1">
    <location>
        <begin position="223"/>
        <end position="240"/>
    </location>
</feature>
<feature type="transmembrane region" description="Helical" evidence="1">
    <location>
        <begin position="38"/>
        <end position="60"/>
    </location>
</feature>
<sequence length="363" mass="41014">MEAIHNRENNLNFVRFVAATIVVFGHGQAISGLLQTQIFGGSVAVIGVMTFFTISGYLITDSWERNPSLWVFFANRCLRIFPALVVVTILTAVILGPMVTSVSTRDYFSNPNFLYFFRNIWLYSTYFLPGLFEHNPIPFAVNGSLWSLAPEFLCYMIVAAIGLASARLRPYAFVTLLLLLVGLNFYYPSYKGTQIVYYATDVFQASAVMIFFMIGAVIRLFRIPLNFFVAVALLVVYFFVPKTISYHLTLSLNWIVLSYFVLSLGMLSTPILNNWGKPGDFSYGIYLYAFPIQQTIYWFTDGKISAHWLIVVSFLLSLLCAIGSWHLVESQFLKLKPKRRLSVQPMDDAATSIANQNVNRVAG</sequence>
<dbReference type="GO" id="GO:0016747">
    <property type="term" value="F:acyltransferase activity, transferring groups other than amino-acyl groups"/>
    <property type="evidence" value="ECO:0007669"/>
    <property type="project" value="InterPro"/>
</dbReference>
<reference evidence="3 4" key="1">
    <citation type="submission" date="2018-07" db="EMBL/GenBank/DDBJ databases">
        <title>Genomic Encyclopedia of Type Strains, Phase III (KMG-III): the genomes of soil and plant-associated and newly described type strains.</title>
        <authorList>
            <person name="Whitman W."/>
        </authorList>
    </citation>
    <scope>NUCLEOTIDE SEQUENCE [LARGE SCALE GENOMIC DNA]</scope>
    <source>
        <strain evidence="3 4">31-25a</strain>
    </source>
</reference>
<organism evidence="3 4">
    <name type="scientific">Phyllobacterium bourgognense</name>
    <dbReference type="NCBI Taxonomy" id="314236"/>
    <lineage>
        <taxon>Bacteria</taxon>
        <taxon>Pseudomonadati</taxon>
        <taxon>Pseudomonadota</taxon>
        <taxon>Alphaproteobacteria</taxon>
        <taxon>Hyphomicrobiales</taxon>
        <taxon>Phyllobacteriaceae</taxon>
        <taxon>Phyllobacterium</taxon>
    </lineage>
</organism>
<proteinExistence type="predicted"/>
<dbReference type="Proteomes" id="UP000253324">
    <property type="component" value="Unassembled WGS sequence"/>
</dbReference>
<keyword evidence="1" id="KW-1133">Transmembrane helix</keyword>
<dbReference type="AlphaFoldDB" id="A0A368YLG8"/>
<dbReference type="GO" id="GO:0016020">
    <property type="term" value="C:membrane"/>
    <property type="evidence" value="ECO:0007669"/>
    <property type="project" value="TreeGrafter"/>
</dbReference>
<dbReference type="RefSeq" id="WP_114431886.1">
    <property type="nucleotide sequence ID" value="NZ_QPJM01000015.1"/>
</dbReference>
<evidence type="ECO:0000256" key="1">
    <source>
        <dbReference type="SAM" id="Phobius"/>
    </source>
</evidence>
<feature type="domain" description="Acyltransferase 3" evidence="2">
    <location>
        <begin position="10"/>
        <end position="323"/>
    </location>
</feature>